<feature type="domain" description="PCIF1 WW" evidence="2">
    <location>
        <begin position="240"/>
        <end position="413"/>
    </location>
</feature>
<organism evidence="3 4">
    <name type="scientific">Ostreococcus tauri</name>
    <name type="common">Marine green alga</name>
    <dbReference type="NCBI Taxonomy" id="70448"/>
    <lineage>
        <taxon>Eukaryota</taxon>
        <taxon>Viridiplantae</taxon>
        <taxon>Chlorophyta</taxon>
        <taxon>Mamiellophyceae</taxon>
        <taxon>Mamiellales</taxon>
        <taxon>Bathycoccaceae</taxon>
        <taxon>Ostreococcus</taxon>
    </lineage>
</organism>
<name>A0A090N3D3_OSTTA</name>
<dbReference type="PANTHER" id="PTHR21727:SF0">
    <property type="entry name" value="MRNA (2'-O-METHYLADENOSINE-N(6)-)-METHYLTRANSFERASE"/>
    <property type="match status" value="1"/>
</dbReference>
<feature type="region of interest" description="Disordered" evidence="1">
    <location>
        <begin position="86"/>
        <end position="110"/>
    </location>
</feature>
<gene>
    <name evidence="3" type="ORF">OT_ostta05g01520</name>
</gene>
<dbReference type="InterPro" id="IPR039881">
    <property type="entry name" value="PCIF1-like"/>
</dbReference>
<dbReference type="GO" id="GO:0016422">
    <property type="term" value="F:mRNA (2'-O-methyladenosine-N6-)-methyltransferase activity"/>
    <property type="evidence" value="ECO:0007669"/>
    <property type="project" value="InterPro"/>
</dbReference>
<dbReference type="InterPro" id="IPR022035">
    <property type="entry name" value="PCIF1_WW"/>
</dbReference>
<feature type="compositionally biased region" description="Basic and acidic residues" evidence="1">
    <location>
        <begin position="86"/>
        <end position="104"/>
    </location>
</feature>
<sequence>MSNWARLRAEMRDDATASTSTMRSPTAERTNAGKKRRRRDGKATDDWRSGRTEKNERKTDATTTMEGPTADTFAYETREGLLDVGERPRGDERAMETARAERAGGEAASRTSAGREAVRLRVVSRLCAQFERECGAVIGKRWCSSFEEWLTTWKEEPLVPKEARCRLFLEKQLRKCGAEEEAVEKACDAMMRFARDAYDEMVATRDVVGLAEVRTRVDKDVVTLSVGKSDVRVNAEHLEKLKEMYRIANGDRFTEKVFMADVYTMVARYDAAQGGQYRFAGGHHTALHGEVFDVLRDAFFVSCELFASPLNARWPTFCSAHIDVDYAFGSLGSYRDFRPSHGSYEVNPPFDEELVGDMSNHLFELLQNATGALTFVVITPYWLNRPCWEDMRRSKFCTRCEVLSVREAGYFEGAQHRKKSRFRFATSDTSVLFLQNEPAKIEHAITRAKIDALRGAFRPKADARKK</sequence>
<reference evidence="4" key="1">
    <citation type="journal article" date="2006" name="Proc. Natl. Acad. Sci. U.S.A.">
        <title>Genome analysis of the smallest free-living eukaryote Ostreococcus tauri unveils many unique features.</title>
        <authorList>
            <person name="Derelle E."/>
            <person name="Ferraz C."/>
            <person name="Rombauts S."/>
            <person name="Rouze P."/>
            <person name="Worden A.Z."/>
            <person name="Robbens S."/>
            <person name="Partensky F."/>
            <person name="Degroeve S."/>
            <person name="Echeynie S."/>
            <person name="Cooke R."/>
            <person name="Saeys Y."/>
            <person name="Wuyts J."/>
            <person name="Jabbari K."/>
            <person name="Bowler C."/>
            <person name="Panaud O."/>
            <person name="Piegu B."/>
            <person name="Ball S.G."/>
            <person name="Ral J.-P."/>
            <person name="Bouget F.-Y."/>
            <person name="Piganeau G."/>
            <person name="De Baets B."/>
            <person name="Picard A."/>
            <person name="Delseny M."/>
            <person name="Demaille J."/>
            <person name="Van de Peer Y."/>
            <person name="Moreau H."/>
        </authorList>
    </citation>
    <scope>NUCLEOTIDE SEQUENCE [LARGE SCALE GENOMIC DNA]</scope>
    <source>
        <strain evidence="4">OTTH 0595 / CCAP 157/2 / RCC745</strain>
    </source>
</reference>
<dbReference type="Proteomes" id="UP000009170">
    <property type="component" value="Unassembled WGS sequence"/>
</dbReference>
<dbReference type="OrthoDB" id="567664at2759"/>
<accession>A0A090N3D3</accession>
<dbReference type="Pfam" id="PF12237">
    <property type="entry name" value="PCIF1_WW"/>
    <property type="match status" value="1"/>
</dbReference>
<feature type="compositionally biased region" description="Basic and acidic residues" evidence="1">
    <location>
        <begin position="41"/>
        <end position="60"/>
    </location>
</feature>
<dbReference type="RefSeq" id="XP_022838967.1">
    <property type="nucleotide sequence ID" value="XM_022984214.1"/>
</dbReference>
<feature type="compositionally biased region" description="Polar residues" evidence="1">
    <location>
        <begin position="16"/>
        <end position="29"/>
    </location>
</feature>
<comment type="caution">
    <text evidence="3">The sequence shown here is derived from an EMBL/GenBank/DDBJ whole genome shotgun (WGS) entry which is preliminary data.</text>
</comment>
<reference evidence="3 4" key="2">
    <citation type="journal article" date="2014" name="BMC Genomics">
        <title>An improved genome of the model marine alga Ostreococcus tauri unfolds by assessing Illumina de novo assemblies.</title>
        <authorList>
            <person name="Blanc-Mathieu R."/>
            <person name="Verhelst B."/>
            <person name="Derelle E."/>
            <person name="Rombauts S."/>
            <person name="Bouget F.Y."/>
            <person name="Carre I."/>
            <person name="Chateau A."/>
            <person name="Eyre-Walker A."/>
            <person name="Grimsley N."/>
            <person name="Moreau H."/>
            <person name="Piegu B."/>
            <person name="Rivals E."/>
            <person name="Schackwitz W."/>
            <person name="Van de Peer Y."/>
            <person name="Piganeau G."/>
        </authorList>
    </citation>
    <scope>NUCLEOTIDE SEQUENCE [LARGE SCALE GENOMIC DNA]</scope>
    <source>
        <strain evidence="4">OTTH 0595 / CCAP 157/2 / RCC745</strain>
    </source>
</reference>
<evidence type="ECO:0000259" key="2">
    <source>
        <dbReference type="Pfam" id="PF12237"/>
    </source>
</evidence>
<dbReference type="EMBL" id="CAID01000005">
    <property type="protein sequence ID" value="CEF97918.1"/>
    <property type="molecule type" value="Genomic_DNA"/>
</dbReference>
<keyword evidence="4" id="KW-1185">Reference proteome</keyword>
<dbReference type="GO" id="GO:0099122">
    <property type="term" value="F:RNA polymerase II C-terminal domain binding"/>
    <property type="evidence" value="ECO:0007669"/>
    <property type="project" value="InterPro"/>
</dbReference>
<proteinExistence type="predicted"/>
<dbReference type="KEGG" id="ota:OT_ostta05g01520"/>
<protein>
    <submittedName>
        <fullName evidence="3">Phosphorylated CTD interacting factor 1, WW domain</fullName>
    </submittedName>
</protein>
<dbReference type="PANTHER" id="PTHR21727">
    <property type="entry name" value="PHOSPHORYLATED CTD INTERACTING FACTOR 1"/>
    <property type="match status" value="1"/>
</dbReference>
<dbReference type="InParanoid" id="A0A090N3D3"/>
<evidence type="ECO:0000313" key="3">
    <source>
        <dbReference type="EMBL" id="CEF97918.1"/>
    </source>
</evidence>
<feature type="region of interest" description="Disordered" evidence="1">
    <location>
        <begin position="1"/>
        <end position="69"/>
    </location>
</feature>
<dbReference type="GeneID" id="34945819"/>
<evidence type="ECO:0000313" key="4">
    <source>
        <dbReference type="Proteomes" id="UP000009170"/>
    </source>
</evidence>
<dbReference type="AlphaFoldDB" id="A0A090N3D3"/>
<evidence type="ECO:0000256" key="1">
    <source>
        <dbReference type="SAM" id="MobiDB-lite"/>
    </source>
</evidence>